<gene>
    <name evidence="7" type="ORF">Csa_1G025990</name>
</gene>
<dbReference type="SUPFAM" id="SSF103481">
    <property type="entry name" value="Multidrug resistance efflux transporter EmrE"/>
    <property type="match status" value="1"/>
</dbReference>
<feature type="transmembrane region" description="Helical" evidence="5">
    <location>
        <begin position="195"/>
        <end position="213"/>
    </location>
</feature>
<reference evidence="7 8" key="3">
    <citation type="journal article" date="2010" name="BMC Genomics">
        <title>Transcriptome sequencing and comparative analysis of cucumber flowers with different sex types.</title>
        <authorList>
            <person name="Guo S."/>
            <person name="Zheng Y."/>
            <person name="Joung J.G."/>
            <person name="Liu S."/>
            <person name="Zhang Z."/>
            <person name="Crasta O.R."/>
            <person name="Sobral B.W."/>
            <person name="Xu Y."/>
            <person name="Huang S."/>
            <person name="Fei Z."/>
        </authorList>
    </citation>
    <scope>NUCLEOTIDE SEQUENCE [LARGE SCALE GENOMIC DNA]</scope>
    <source>
        <strain evidence="8">cv. 9930</strain>
    </source>
</reference>
<accession>A0A0A0LSE9</accession>
<feature type="transmembrane region" description="Helical" evidence="5">
    <location>
        <begin position="345"/>
        <end position="364"/>
    </location>
</feature>
<feature type="transmembrane region" description="Helical" evidence="5">
    <location>
        <begin position="142"/>
        <end position="161"/>
    </location>
</feature>
<dbReference type="Gramene" id="KGN63919">
    <property type="protein sequence ID" value="KGN63919"/>
    <property type="gene ID" value="Csa_1G025990"/>
</dbReference>
<dbReference type="GO" id="GO:0015297">
    <property type="term" value="F:antiporter activity"/>
    <property type="evidence" value="ECO:0000318"/>
    <property type="project" value="GO_Central"/>
</dbReference>
<keyword evidence="8" id="KW-1185">Reference proteome</keyword>
<sequence length="421" mass="46038">MTHKRSSSFHFTIVITVSVPPSPLKPTQTAPINLLCIILCYRYSPSAPQKPTHLSSRSWQDSTLSSLKMSDSQKFQLGTIGALSLSVVSSVSIVICNKALISTLGFTFATTLTSWHLLVTFCSLHVALLMKLFEHKPFDARAVMGFGILNGISIGLLNLSLGFNSVGFYQMTKLAIIPCTVLLETLFFRKMFSKSIQFSLMILLLGVGIATVTDLQLNALGSFLSLLAVLTTCVAQIMTNTIQKKFKVSSTQLLYQSCPYQALTLFIAGPFLDWCLTDLNVFAFKYTPQVLFFIVLSCLISVSVNFSTFLVIGKTSAVTYQVLGHLKTCLVLAFGYVLLHDPFSWRNILGILVAIVGMVLYSYYCTLESQQKSNEVSSAQLSQAKENESDPLISVENGAAILGDSVGPKAPAWSSNKDLHA</sequence>
<organism evidence="7 8">
    <name type="scientific">Cucumis sativus</name>
    <name type="common">Cucumber</name>
    <dbReference type="NCBI Taxonomy" id="3659"/>
    <lineage>
        <taxon>Eukaryota</taxon>
        <taxon>Viridiplantae</taxon>
        <taxon>Streptophyta</taxon>
        <taxon>Embryophyta</taxon>
        <taxon>Tracheophyta</taxon>
        <taxon>Spermatophyta</taxon>
        <taxon>Magnoliopsida</taxon>
        <taxon>eudicotyledons</taxon>
        <taxon>Gunneridae</taxon>
        <taxon>Pentapetalae</taxon>
        <taxon>rosids</taxon>
        <taxon>fabids</taxon>
        <taxon>Cucurbitales</taxon>
        <taxon>Cucurbitaceae</taxon>
        <taxon>Benincaseae</taxon>
        <taxon>Cucumis</taxon>
    </lineage>
</organism>
<feature type="transmembrane region" description="Helical" evidence="5">
    <location>
        <begin position="77"/>
        <end position="100"/>
    </location>
</feature>
<feature type="transmembrane region" description="Helical" evidence="5">
    <location>
        <begin position="260"/>
        <end position="284"/>
    </location>
</feature>
<proteinExistence type="predicted"/>
<evidence type="ECO:0000313" key="7">
    <source>
        <dbReference type="EMBL" id="KGN63919.1"/>
    </source>
</evidence>
<reference evidence="7 8" key="2">
    <citation type="journal article" date="2009" name="PLoS ONE">
        <title>An integrated genetic and cytogenetic map of the cucumber genome.</title>
        <authorList>
            <person name="Ren Y."/>
            <person name="Zhang Z."/>
            <person name="Liu J."/>
            <person name="Staub J.E."/>
            <person name="Han Y."/>
            <person name="Cheng Z."/>
            <person name="Li X."/>
            <person name="Lu J."/>
            <person name="Miao H."/>
            <person name="Kang H."/>
            <person name="Xie B."/>
            <person name="Gu X."/>
            <person name="Wang X."/>
            <person name="Du Y."/>
            <person name="Jin W."/>
            <person name="Huang S."/>
        </authorList>
    </citation>
    <scope>NUCLEOTIDE SEQUENCE [LARGE SCALE GENOMIC DNA]</scope>
    <source>
        <strain evidence="8">cv. 9930</strain>
    </source>
</reference>
<reference evidence="7 8" key="4">
    <citation type="journal article" date="2011" name="BMC Genomics">
        <title>RNA-Seq improves annotation of protein-coding genes in the cucumber genome.</title>
        <authorList>
            <person name="Li Z."/>
            <person name="Zhang Z."/>
            <person name="Yan P."/>
            <person name="Huang S."/>
            <person name="Fei Z."/>
            <person name="Lin K."/>
        </authorList>
    </citation>
    <scope>NUCLEOTIDE SEQUENCE [LARGE SCALE GENOMIC DNA]</scope>
    <source>
        <strain evidence="8">cv. 9930</strain>
    </source>
</reference>
<dbReference type="OMA" id="WMVVNTL"/>
<dbReference type="EMBL" id="CM002922">
    <property type="protein sequence ID" value="KGN63919.1"/>
    <property type="molecule type" value="Genomic_DNA"/>
</dbReference>
<keyword evidence="2 5" id="KW-0812">Transmembrane</keyword>
<dbReference type="InterPro" id="IPR004853">
    <property type="entry name" value="Sugar_P_trans_dom"/>
</dbReference>
<feature type="transmembrane region" description="Helical" evidence="5">
    <location>
        <begin position="290"/>
        <end position="311"/>
    </location>
</feature>
<dbReference type="GO" id="GO:0005794">
    <property type="term" value="C:Golgi apparatus"/>
    <property type="evidence" value="ECO:0000318"/>
    <property type="project" value="GO_Central"/>
</dbReference>
<keyword evidence="4 5" id="KW-0472">Membrane</keyword>
<name>A0A0A0LSE9_CUCSA</name>
<dbReference type="GO" id="GO:0055085">
    <property type="term" value="P:transmembrane transport"/>
    <property type="evidence" value="ECO:0000318"/>
    <property type="project" value="GO_Central"/>
</dbReference>
<evidence type="ECO:0000313" key="8">
    <source>
        <dbReference type="Proteomes" id="UP000029981"/>
    </source>
</evidence>
<dbReference type="GO" id="GO:0016020">
    <property type="term" value="C:membrane"/>
    <property type="evidence" value="ECO:0007669"/>
    <property type="project" value="UniProtKB-SubCell"/>
</dbReference>
<keyword evidence="3 5" id="KW-1133">Transmembrane helix</keyword>
<reference evidence="7 8" key="1">
    <citation type="journal article" date="2009" name="Nat. Genet.">
        <title>The genome of the cucumber, Cucumis sativus L.</title>
        <authorList>
            <person name="Huang S."/>
            <person name="Li R."/>
            <person name="Zhang Z."/>
            <person name="Li L."/>
            <person name="Gu X."/>
            <person name="Fan W."/>
            <person name="Lucas W.J."/>
            <person name="Wang X."/>
            <person name="Xie B."/>
            <person name="Ni P."/>
            <person name="Ren Y."/>
            <person name="Zhu H."/>
            <person name="Li J."/>
            <person name="Lin K."/>
            <person name="Jin W."/>
            <person name="Fei Z."/>
            <person name="Li G."/>
            <person name="Staub J."/>
            <person name="Kilian A."/>
            <person name="van der Vossen E.A."/>
            <person name="Wu Y."/>
            <person name="Guo J."/>
            <person name="He J."/>
            <person name="Jia Z."/>
            <person name="Ren Y."/>
            <person name="Tian G."/>
            <person name="Lu Y."/>
            <person name="Ruan J."/>
            <person name="Qian W."/>
            <person name="Wang M."/>
            <person name="Huang Q."/>
            <person name="Li B."/>
            <person name="Xuan Z."/>
            <person name="Cao J."/>
            <person name="Asan"/>
            <person name="Wu Z."/>
            <person name="Zhang J."/>
            <person name="Cai Q."/>
            <person name="Bai Y."/>
            <person name="Zhao B."/>
            <person name="Han Y."/>
            <person name="Li Y."/>
            <person name="Li X."/>
            <person name="Wang S."/>
            <person name="Shi Q."/>
            <person name="Liu S."/>
            <person name="Cho W.K."/>
            <person name="Kim J.Y."/>
            <person name="Xu Y."/>
            <person name="Heller-Uszynska K."/>
            <person name="Miao H."/>
            <person name="Cheng Z."/>
            <person name="Zhang S."/>
            <person name="Wu J."/>
            <person name="Yang Y."/>
            <person name="Kang H."/>
            <person name="Li M."/>
            <person name="Liang H."/>
            <person name="Ren X."/>
            <person name="Shi Z."/>
            <person name="Wen M."/>
            <person name="Jian M."/>
            <person name="Yang H."/>
            <person name="Zhang G."/>
            <person name="Yang Z."/>
            <person name="Chen R."/>
            <person name="Liu S."/>
            <person name="Li J."/>
            <person name="Ma L."/>
            <person name="Liu H."/>
            <person name="Zhou Y."/>
            <person name="Zhao J."/>
            <person name="Fang X."/>
            <person name="Li G."/>
            <person name="Fang L."/>
            <person name="Li Y."/>
            <person name="Liu D."/>
            <person name="Zheng H."/>
            <person name="Zhang Y."/>
            <person name="Qin N."/>
            <person name="Li Z."/>
            <person name="Yang G."/>
            <person name="Yang S."/>
            <person name="Bolund L."/>
            <person name="Kristiansen K."/>
            <person name="Zheng H."/>
            <person name="Li S."/>
            <person name="Zhang X."/>
            <person name="Yang H."/>
            <person name="Wang J."/>
            <person name="Sun R."/>
            <person name="Zhang B."/>
            <person name="Jiang S."/>
            <person name="Wang J."/>
            <person name="Du Y."/>
            <person name="Li S."/>
        </authorList>
    </citation>
    <scope>NUCLEOTIDE SEQUENCE [LARGE SCALE GENOMIC DNA]</scope>
    <source>
        <strain evidence="8">cv. 9930</strain>
    </source>
</reference>
<dbReference type="InterPro" id="IPR037185">
    <property type="entry name" value="EmrE-like"/>
</dbReference>
<feature type="transmembrane region" description="Helical" evidence="5">
    <location>
        <begin position="219"/>
        <end position="239"/>
    </location>
</feature>
<dbReference type="Pfam" id="PF03151">
    <property type="entry name" value="TPT"/>
    <property type="match status" value="1"/>
</dbReference>
<evidence type="ECO:0000256" key="4">
    <source>
        <dbReference type="ARBA" id="ARBA00023136"/>
    </source>
</evidence>
<dbReference type="PANTHER" id="PTHR11132">
    <property type="entry name" value="SOLUTE CARRIER FAMILY 35"/>
    <property type="match status" value="1"/>
</dbReference>
<dbReference type="eggNOG" id="KOG1441">
    <property type="taxonomic scope" value="Eukaryota"/>
</dbReference>
<evidence type="ECO:0000256" key="3">
    <source>
        <dbReference type="ARBA" id="ARBA00022989"/>
    </source>
</evidence>
<dbReference type="GO" id="GO:0005464">
    <property type="term" value="F:UDP-xylose transmembrane transporter activity"/>
    <property type="evidence" value="ECO:0000318"/>
    <property type="project" value="GO_Central"/>
</dbReference>
<evidence type="ECO:0000256" key="5">
    <source>
        <dbReference type="SAM" id="Phobius"/>
    </source>
</evidence>
<feature type="transmembrane region" description="Helical" evidence="5">
    <location>
        <begin position="106"/>
        <end position="130"/>
    </location>
</feature>
<dbReference type="AlphaFoldDB" id="A0A0A0LSE9"/>
<evidence type="ECO:0000259" key="6">
    <source>
        <dbReference type="Pfam" id="PF03151"/>
    </source>
</evidence>
<evidence type="ECO:0000256" key="2">
    <source>
        <dbReference type="ARBA" id="ARBA00022692"/>
    </source>
</evidence>
<feature type="domain" description="Sugar phosphate transporter" evidence="6">
    <location>
        <begin position="89"/>
        <end position="362"/>
    </location>
</feature>
<dbReference type="Proteomes" id="UP000029981">
    <property type="component" value="Chromosome 1"/>
</dbReference>
<evidence type="ECO:0000256" key="1">
    <source>
        <dbReference type="ARBA" id="ARBA00004141"/>
    </source>
</evidence>
<protein>
    <recommendedName>
        <fullName evidence="6">Sugar phosphate transporter domain-containing protein</fullName>
    </recommendedName>
</protein>
<comment type="subcellular location">
    <subcellularLocation>
        <location evidence="1">Membrane</location>
        <topology evidence="1">Multi-pass membrane protein</topology>
    </subcellularLocation>
</comment>
<dbReference type="InterPro" id="IPR050186">
    <property type="entry name" value="TPT_transporter"/>
</dbReference>